<dbReference type="InterPro" id="IPR009695">
    <property type="entry name" value="Diacylglyc_glucosyltr_N"/>
</dbReference>
<gene>
    <name evidence="6" type="ORF">ACFSCX_18070</name>
</gene>
<keyword evidence="2" id="KW-0328">Glycosyltransferase</keyword>
<organism evidence="6 7">
    <name type="scientific">Bacillus salitolerans</name>
    <dbReference type="NCBI Taxonomy" id="1437434"/>
    <lineage>
        <taxon>Bacteria</taxon>
        <taxon>Bacillati</taxon>
        <taxon>Bacillota</taxon>
        <taxon>Bacilli</taxon>
        <taxon>Bacillales</taxon>
        <taxon>Bacillaceae</taxon>
        <taxon>Bacillus</taxon>
    </lineage>
</organism>
<dbReference type="EMBL" id="JBHUEM010000045">
    <property type="protein sequence ID" value="MFD1738433.1"/>
    <property type="molecule type" value="Genomic_DNA"/>
</dbReference>
<evidence type="ECO:0000313" key="7">
    <source>
        <dbReference type="Proteomes" id="UP001597214"/>
    </source>
</evidence>
<evidence type="ECO:0000259" key="4">
    <source>
        <dbReference type="Pfam" id="PF00534"/>
    </source>
</evidence>
<evidence type="ECO:0000256" key="3">
    <source>
        <dbReference type="ARBA" id="ARBA00022679"/>
    </source>
</evidence>
<feature type="domain" description="Diacylglycerol glucosyltransferase N-terminal" evidence="5">
    <location>
        <begin position="18"/>
        <end position="179"/>
    </location>
</feature>
<dbReference type="SUPFAM" id="SSF53756">
    <property type="entry name" value="UDP-Glycosyltransferase/glycogen phosphorylase"/>
    <property type="match status" value="1"/>
</dbReference>
<feature type="domain" description="Glycosyl transferase family 1" evidence="4">
    <location>
        <begin position="207"/>
        <end position="349"/>
    </location>
</feature>
<dbReference type="InterPro" id="IPR050519">
    <property type="entry name" value="Glycosyltransf_28_UgtP"/>
</dbReference>
<dbReference type="InterPro" id="IPR001296">
    <property type="entry name" value="Glyco_trans_1"/>
</dbReference>
<protein>
    <submittedName>
        <fullName evidence="6">Diglucosyl diacylglycerol synthase</fullName>
    </submittedName>
</protein>
<dbReference type="PANTHER" id="PTHR43025">
    <property type="entry name" value="MONOGALACTOSYLDIACYLGLYCEROL SYNTHASE"/>
    <property type="match status" value="1"/>
</dbReference>
<dbReference type="NCBIfam" id="NF010135">
    <property type="entry name" value="PRK13609.1"/>
    <property type="match status" value="1"/>
</dbReference>
<dbReference type="Proteomes" id="UP001597214">
    <property type="component" value="Unassembled WGS sequence"/>
</dbReference>
<comment type="caution">
    <text evidence="6">The sequence shown here is derived from an EMBL/GenBank/DDBJ whole genome shotgun (WGS) entry which is preliminary data.</text>
</comment>
<dbReference type="PANTHER" id="PTHR43025:SF3">
    <property type="entry name" value="MONOGALACTOSYLDIACYLGLYCEROL SYNTHASE 1, CHLOROPLASTIC"/>
    <property type="match status" value="1"/>
</dbReference>
<dbReference type="Pfam" id="PF00534">
    <property type="entry name" value="Glycos_transf_1"/>
    <property type="match status" value="1"/>
</dbReference>
<dbReference type="Pfam" id="PF06925">
    <property type="entry name" value="MGDG_synth"/>
    <property type="match status" value="1"/>
</dbReference>
<name>A0ABW4LW95_9BACI</name>
<dbReference type="RefSeq" id="WP_377929640.1">
    <property type="nucleotide sequence ID" value="NZ_JBHUEM010000045.1"/>
</dbReference>
<sequence>MSNRPKILILTASYGNGHMQVAKTLQNICFEKGIRDVTICDFFAETYPIMTDITQYLYLKCFTIGPQFYRMFYYGVERFHNKKVSSWYKNFGMRRLTHIIGREQPNIIINTFPINVVPEFRNNTGIVIPTFNVLTDFCLHRIWIHHAIDKYYVSNEDLKRKMVRFGVPSFKVFVSGIPIRSTFEKQLKPSVLYKKYGLDPSKKVVLLMAGAHGVLKNTKELCKGLLSDPTTQVLVICGKNESLKEDLEEIKPHFSGRLHIFGYVERVDEMFRMATCMITKPGGITLSEAAAMGLPVILYRPVPGQEKENALYFQKKGAAIIVNRQEEVIDETRKLLTNDQKLLYMKSQMKQIHKENAAQSIIDDILLESKMFTRNELLQSIYS</sequence>
<dbReference type="Gene3D" id="3.40.50.2000">
    <property type="entry name" value="Glycogen Phosphorylase B"/>
    <property type="match status" value="1"/>
</dbReference>
<evidence type="ECO:0000256" key="2">
    <source>
        <dbReference type="ARBA" id="ARBA00022676"/>
    </source>
</evidence>
<keyword evidence="7" id="KW-1185">Reference proteome</keyword>
<proteinExistence type="inferred from homology"/>
<evidence type="ECO:0000259" key="5">
    <source>
        <dbReference type="Pfam" id="PF06925"/>
    </source>
</evidence>
<accession>A0ABW4LW95</accession>
<reference evidence="7" key="1">
    <citation type="journal article" date="2019" name="Int. J. Syst. Evol. Microbiol.">
        <title>The Global Catalogue of Microorganisms (GCM) 10K type strain sequencing project: providing services to taxonomists for standard genome sequencing and annotation.</title>
        <authorList>
            <consortium name="The Broad Institute Genomics Platform"/>
            <consortium name="The Broad Institute Genome Sequencing Center for Infectious Disease"/>
            <person name="Wu L."/>
            <person name="Ma J."/>
        </authorList>
    </citation>
    <scope>NUCLEOTIDE SEQUENCE [LARGE SCALE GENOMIC DNA]</scope>
    <source>
        <strain evidence="7">CCUG 49339</strain>
    </source>
</reference>
<comment type="similarity">
    <text evidence="1">Belongs to the glycosyltransferase 28 family.</text>
</comment>
<evidence type="ECO:0000313" key="6">
    <source>
        <dbReference type="EMBL" id="MFD1738433.1"/>
    </source>
</evidence>
<keyword evidence="3" id="KW-0808">Transferase</keyword>
<evidence type="ECO:0000256" key="1">
    <source>
        <dbReference type="ARBA" id="ARBA00006962"/>
    </source>
</evidence>